<feature type="transmembrane region" description="Helical" evidence="2">
    <location>
        <begin position="232"/>
        <end position="261"/>
    </location>
</feature>
<dbReference type="SUPFAM" id="SSF81343">
    <property type="entry name" value="Fumarate reductase respiratory complex transmembrane subunits"/>
    <property type="match status" value="1"/>
</dbReference>
<dbReference type="InterPro" id="IPR011138">
    <property type="entry name" value="Cytochrome_b-558"/>
</dbReference>
<accession>A0A3P1V7P6</accession>
<name>A0A3P1V7P6_9ACTO</name>
<feature type="transmembrane region" description="Helical" evidence="2">
    <location>
        <begin position="95"/>
        <end position="116"/>
    </location>
</feature>
<dbReference type="AlphaFoldDB" id="A0A3P1V7P6"/>
<evidence type="ECO:0000313" key="3">
    <source>
        <dbReference type="EMBL" id="RRD29530.1"/>
    </source>
</evidence>
<feature type="region of interest" description="Disordered" evidence="1">
    <location>
        <begin position="1"/>
        <end position="29"/>
    </location>
</feature>
<dbReference type="NCBIfam" id="TIGR02046">
    <property type="entry name" value="sdhC_b558_fam"/>
    <property type="match status" value="1"/>
</dbReference>
<dbReference type="RefSeq" id="WP_124933561.1">
    <property type="nucleotide sequence ID" value="NZ_RQZC01000006.1"/>
</dbReference>
<keyword evidence="2" id="KW-1133">Transmembrane helix</keyword>
<feature type="transmembrane region" description="Helical" evidence="2">
    <location>
        <begin position="136"/>
        <end position="157"/>
    </location>
</feature>
<sequence length="262" mass="28012">MRSTSQEPAAPPLGDSLPARSHASRTSHPFPAARRLPHAVLKTTMAVTGSIMGLFVLVHMIGNLKVFQGPQAYNGYAAMLRSFAYPLLPHEGLLWALRVVLLACILAHAAAGTALWRRARLARGPHRRRGLLPRSFAARTMLLSGAVIGAFVVVHLLDLTLGRLVASPDYQPPSGHGPHLEVHAYANLVASLSRPWMALLYTAVMVVIGLHLAQGLWSVLHDLGGTAPRLRRIWLALALLVALAITAGNGALPLLVLTGVIS</sequence>
<dbReference type="EMBL" id="RQZC01000006">
    <property type="protein sequence ID" value="RRD29530.1"/>
    <property type="molecule type" value="Genomic_DNA"/>
</dbReference>
<dbReference type="Proteomes" id="UP000271272">
    <property type="component" value="Unassembled WGS sequence"/>
</dbReference>
<dbReference type="CDD" id="cd03498">
    <property type="entry name" value="SQR_TypeB_2_TM"/>
    <property type="match status" value="1"/>
</dbReference>
<dbReference type="InterPro" id="IPR034804">
    <property type="entry name" value="SQR/QFR_C/D"/>
</dbReference>
<evidence type="ECO:0000256" key="2">
    <source>
        <dbReference type="SAM" id="Phobius"/>
    </source>
</evidence>
<keyword evidence="2" id="KW-0812">Transmembrane</keyword>
<feature type="transmembrane region" description="Helical" evidence="2">
    <location>
        <begin position="198"/>
        <end position="220"/>
    </location>
</feature>
<organism evidence="3 4">
    <name type="scientific">Actinomyces bowdenii</name>
    <dbReference type="NCBI Taxonomy" id="131109"/>
    <lineage>
        <taxon>Bacteria</taxon>
        <taxon>Bacillati</taxon>
        <taxon>Actinomycetota</taxon>
        <taxon>Actinomycetes</taxon>
        <taxon>Actinomycetales</taxon>
        <taxon>Actinomycetaceae</taxon>
        <taxon>Actinomyces</taxon>
    </lineage>
</organism>
<dbReference type="OrthoDB" id="9788081at2"/>
<reference evidence="3 4" key="1">
    <citation type="submission" date="2018-11" db="EMBL/GenBank/DDBJ databases">
        <title>Genomes From Bacteria Associated with the Canine Oral Cavity: a Test Case for Automated Genome-Based Taxonomic Assignment.</title>
        <authorList>
            <person name="Coil D.A."/>
            <person name="Jospin G."/>
            <person name="Darling A.E."/>
            <person name="Wallis C."/>
            <person name="Davis I.J."/>
            <person name="Harris S."/>
            <person name="Eisen J.A."/>
            <person name="Holcombe L.J."/>
            <person name="O'Flynn C."/>
        </authorList>
    </citation>
    <scope>NUCLEOTIDE SEQUENCE [LARGE SCALE GENOMIC DNA]</scope>
    <source>
        <strain evidence="3 4">OH5050</strain>
    </source>
</reference>
<proteinExistence type="predicted"/>
<dbReference type="GO" id="GO:0016020">
    <property type="term" value="C:membrane"/>
    <property type="evidence" value="ECO:0007669"/>
    <property type="project" value="InterPro"/>
</dbReference>
<protein>
    <submittedName>
        <fullName evidence="3">Succinate dehydrogenase cytochrome b subunit</fullName>
    </submittedName>
</protein>
<evidence type="ECO:0000313" key="4">
    <source>
        <dbReference type="Proteomes" id="UP000271272"/>
    </source>
</evidence>
<feature type="transmembrane region" description="Helical" evidence="2">
    <location>
        <begin position="39"/>
        <end position="61"/>
    </location>
</feature>
<gene>
    <name evidence="3" type="ORF">EII10_05780</name>
</gene>
<comment type="caution">
    <text evidence="3">The sequence shown here is derived from an EMBL/GenBank/DDBJ whole genome shotgun (WGS) entry which is preliminary data.</text>
</comment>
<keyword evidence="2" id="KW-0472">Membrane</keyword>
<evidence type="ECO:0000256" key="1">
    <source>
        <dbReference type="SAM" id="MobiDB-lite"/>
    </source>
</evidence>
<dbReference type="Gene3D" id="1.20.1300.10">
    <property type="entry name" value="Fumarate reductase/succinate dehydrogenase, transmembrane subunit"/>
    <property type="match status" value="1"/>
</dbReference>
<keyword evidence="4" id="KW-1185">Reference proteome</keyword>